<feature type="region of interest" description="Disordered" evidence="1">
    <location>
        <begin position="1"/>
        <end position="48"/>
    </location>
</feature>
<sequence length="191" mass="21058">MRMPSSANGILDDDESLTNSKPRTGPMLSSAQRQPTISPPDSHGLRPDIKDAACVEGDSSLAAHSEFASEFLQNFMRTESLQDSSLDVSETLKALSQIVQALKQQSLTGSAAYPHARLINKPQLQTLKLPPIDKAVHVIRTAEDLCLEVYYSESYSEYDFIAVNGGLYSLFVDCAAQVSADEREEYHEYAR</sequence>
<accession>A0AA37UKX5</accession>
<evidence type="ECO:0000313" key="2">
    <source>
        <dbReference type="EMBL" id="GKT51914.1"/>
    </source>
</evidence>
<proteinExistence type="predicted"/>
<evidence type="ECO:0000256" key="1">
    <source>
        <dbReference type="SAM" id="MobiDB-lite"/>
    </source>
</evidence>
<name>A0AA37UKX5_9PEZI</name>
<gene>
    <name evidence="2" type="ORF">ColSpa_12095</name>
</gene>
<dbReference type="AlphaFoldDB" id="A0AA37UKX5"/>
<keyword evidence="3" id="KW-1185">Reference proteome</keyword>
<evidence type="ECO:0000313" key="3">
    <source>
        <dbReference type="Proteomes" id="UP001055115"/>
    </source>
</evidence>
<organism evidence="2 3">
    <name type="scientific">Colletotrichum spaethianum</name>
    <dbReference type="NCBI Taxonomy" id="700344"/>
    <lineage>
        <taxon>Eukaryota</taxon>
        <taxon>Fungi</taxon>
        <taxon>Dikarya</taxon>
        <taxon>Ascomycota</taxon>
        <taxon>Pezizomycotina</taxon>
        <taxon>Sordariomycetes</taxon>
        <taxon>Hypocreomycetidae</taxon>
        <taxon>Glomerellales</taxon>
        <taxon>Glomerellaceae</taxon>
        <taxon>Colletotrichum</taxon>
        <taxon>Colletotrichum spaethianum species complex</taxon>
    </lineage>
</organism>
<dbReference type="Proteomes" id="UP001055115">
    <property type="component" value="Unassembled WGS sequence"/>
</dbReference>
<reference evidence="2 3" key="1">
    <citation type="submission" date="2022-03" db="EMBL/GenBank/DDBJ databases">
        <title>Genome data of Colletotrichum spp.</title>
        <authorList>
            <person name="Utami Y.D."/>
            <person name="Hiruma K."/>
        </authorList>
    </citation>
    <scope>NUCLEOTIDE SEQUENCE [LARGE SCALE GENOMIC DNA]</scope>
    <source>
        <strain evidence="2 3">MAFF 239500</strain>
    </source>
</reference>
<dbReference type="RefSeq" id="XP_049134264.1">
    <property type="nucleotide sequence ID" value="XM_049278307.1"/>
</dbReference>
<feature type="compositionally biased region" description="Polar residues" evidence="1">
    <location>
        <begin position="17"/>
        <end position="36"/>
    </location>
</feature>
<dbReference type="GeneID" id="73332897"/>
<dbReference type="EMBL" id="BQXU01000056">
    <property type="protein sequence ID" value="GKT51914.1"/>
    <property type="molecule type" value="Genomic_DNA"/>
</dbReference>
<protein>
    <submittedName>
        <fullName evidence="2">Uncharacterized protein</fullName>
    </submittedName>
</protein>
<comment type="caution">
    <text evidence="2">The sequence shown here is derived from an EMBL/GenBank/DDBJ whole genome shotgun (WGS) entry which is preliminary data.</text>
</comment>